<protein>
    <submittedName>
        <fullName evidence="7">FAD/FMN-containing dehydrogenase</fullName>
    </submittedName>
</protein>
<dbReference type="Gene3D" id="3.30.43.10">
    <property type="entry name" value="Uridine Diphospho-n-acetylenolpyruvylglucosamine Reductase, domain 2"/>
    <property type="match status" value="2"/>
</dbReference>
<keyword evidence="4" id="KW-0274">FAD</keyword>
<dbReference type="InterPro" id="IPR016170">
    <property type="entry name" value="Cytok_DH_C_sf"/>
</dbReference>
<dbReference type="EMBL" id="LT629701">
    <property type="protein sequence ID" value="SDM73848.1"/>
    <property type="molecule type" value="Genomic_DNA"/>
</dbReference>
<evidence type="ECO:0000313" key="8">
    <source>
        <dbReference type="Proteomes" id="UP000183376"/>
    </source>
</evidence>
<dbReference type="Pfam" id="PF09265">
    <property type="entry name" value="Cytokin-bind"/>
    <property type="match status" value="1"/>
</dbReference>
<keyword evidence="3" id="KW-0285">Flavoprotein</keyword>
<dbReference type="Gene3D" id="3.40.462.10">
    <property type="entry name" value="FAD-linked oxidases, C-terminal domain"/>
    <property type="match status" value="1"/>
</dbReference>
<feature type="domain" description="FAD-binding PCMH-type" evidence="6">
    <location>
        <begin position="51"/>
        <end position="221"/>
    </location>
</feature>
<dbReference type="eggNOG" id="COG0277">
    <property type="taxonomic scope" value="Bacteria"/>
</dbReference>
<dbReference type="InterPro" id="IPR036318">
    <property type="entry name" value="FAD-bd_PCMH-like_sf"/>
</dbReference>
<dbReference type="SUPFAM" id="SSF55103">
    <property type="entry name" value="FAD-linked oxidases, C-terminal domain"/>
    <property type="match status" value="1"/>
</dbReference>
<keyword evidence="8" id="KW-1185">Reference proteome</keyword>
<dbReference type="SUPFAM" id="SSF56176">
    <property type="entry name" value="FAD-binding/transporter-associated domain-like"/>
    <property type="match status" value="1"/>
</dbReference>
<dbReference type="InterPro" id="IPR016166">
    <property type="entry name" value="FAD-bd_PCMH"/>
</dbReference>
<gene>
    <name evidence="7" type="ORF">SAMN04489726_3145</name>
</gene>
<name>A0A1G9VNN8_ALLAB</name>
<dbReference type="Proteomes" id="UP000183376">
    <property type="component" value="Chromosome I"/>
</dbReference>
<dbReference type="Gene3D" id="3.30.465.10">
    <property type="match status" value="1"/>
</dbReference>
<dbReference type="AlphaFoldDB" id="A0A1G9VNN8"/>
<reference evidence="7 8" key="1">
    <citation type="submission" date="2016-10" db="EMBL/GenBank/DDBJ databases">
        <authorList>
            <person name="de Groot N.N."/>
        </authorList>
    </citation>
    <scope>NUCLEOTIDE SEQUENCE [LARGE SCALE GENOMIC DNA]</scope>
    <source>
        <strain evidence="7 8">DSM 44149</strain>
    </source>
</reference>
<evidence type="ECO:0000259" key="6">
    <source>
        <dbReference type="PROSITE" id="PS51387"/>
    </source>
</evidence>
<evidence type="ECO:0000313" key="7">
    <source>
        <dbReference type="EMBL" id="SDM73848.1"/>
    </source>
</evidence>
<dbReference type="GO" id="GO:0009690">
    <property type="term" value="P:cytokinin metabolic process"/>
    <property type="evidence" value="ECO:0007669"/>
    <property type="project" value="InterPro"/>
</dbReference>
<dbReference type="InterPro" id="IPR016169">
    <property type="entry name" value="FAD-bd_PCMH_sub2"/>
</dbReference>
<sequence length="480" mass="53220">MTDQALYWRRPTRDWATEVTESAVAASLLTGDLFVAGDAVREASRDLGRIVSRQPHAVLRPRSAEDVAKVVRFCHDHRIPVAPQGTGHMTQGQRLVEAGLAVDVTALRTVRGHGPGWVDVDAGMLWSDLLTILASAGKRFAGALTGYVPISVGGTLSAGGIGPDYDNGAQIDSVERIQVVTGRGDVVWASEREHPSLFNAALGGIGQVGIITRAVLKVTRLPEAVRSWILPYTDPAAAFAAMREVLGRGELDEVYCMVMPPGTLAQAPTFLVHLARYEDEQGRAGDDLVEGLRPQGPVQDERLDYVSHVTRYSAIMDRWREEERWDDCVKPWFDVWQADSVIDSFVGDILGQMTTDDWSLPHAKGFVLLFPHRTGSFRRPRLRVPRHHPDDWVWLFDVLTSSAPDPDPGFAEKMLRRNQNWLNAARRVGGLVYPIGSQVFTHEDWRHHYGDTWDDVVRTKKLYDPARILTPGPGINAALP</sequence>
<dbReference type="InterPro" id="IPR015345">
    <property type="entry name" value="Cytokinin_DH_FAD/cytokin-bd"/>
</dbReference>
<dbReference type="InterPro" id="IPR050432">
    <property type="entry name" value="FAD-linked_Oxidoreductases_BP"/>
</dbReference>
<dbReference type="Pfam" id="PF01565">
    <property type="entry name" value="FAD_binding_4"/>
    <property type="match status" value="1"/>
</dbReference>
<evidence type="ECO:0000256" key="3">
    <source>
        <dbReference type="ARBA" id="ARBA00022630"/>
    </source>
</evidence>
<dbReference type="GO" id="GO:0019139">
    <property type="term" value="F:cytokinin dehydrogenase activity"/>
    <property type="evidence" value="ECO:0007669"/>
    <property type="project" value="InterPro"/>
</dbReference>
<dbReference type="InterPro" id="IPR016164">
    <property type="entry name" value="FAD-linked_Oxase-like_C"/>
</dbReference>
<comment type="similarity">
    <text evidence="2">Belongs to the oxygen-dependent FAD-linked oxidoreductase family.</text>
</comment>
<dbReference type="InterPro" id="IPR016167">
    <property type="entry name" value="FAD-bd_PCMH_sub1"/>
</dbReference>
<dbReference type="RefSeq" id="WP_162184881.1">
    <property type="nucleotide sequence ID" value="NZ_JOEF01000019.1"/>
</dbReference>
<evidence type="ECO:0000256" key="2">
    <source>
        <dbReference type="ARBA" id="ARBA00005466"/>
    </source>
</evidence>
<evidence type="ECO:0000256" key="5">
    <source>
        <dbReference type="ARBA" id="ARBA00023002"/>
    </source>
</evidence>
<evidence type="ECO:0000256" key="1">
    <source>
        <dbReference type="ARBA" id="ARBA00001974"/>
    </source>
</evidence>
<accession>A0A1G9VNN8</accession>
<evidence type="ECO:0000256" key="4">
    <source>
        <dbReference type="ARBA" id="ARBA00022827"/>
    </source>
</evidence>
<dbReference type="PROSITE" id="PS51387">
    <property type="entry name" value="FAD_PCMH"/>
    <property type="match status" value="1"/>
</dbReference>
<keyword evidence="5" id="KW-0560">Oxidoreductase</keyword>
<dbReference type="InterPro" id="IPR006094">
    <property type="entry name" value="Oxid_FAD_bind_N"/>
</dbReference>
<dbReference type="PROSITE" id="PS00862">
    <property type="entry name" value="OX2_COVAL_FAD"/>
    <property type="match status" value="1"/>
</dbReference>
<proteinExistence type="inferred from homology"/>
<organism evidence="7 8">
    <name type="scientific">Allokutzneria albata</name>
    <name type="common">Kibdelosporangium albatum</name>
    <dbReference type="NCBI Taxonomy" id="211114"/>
    <lineage>
        <taxon>Bacteria</taxon>
        <taxon>Bacillati</taxon>
        <taxon>Actinomycetota</taxon>
        <taxon>Actinomycetes</taxon>
        <taxon>Pseudonocardiales</taxon>
        <taxon>Pseudonocardiaceae</taxon>
        <taxon>Allokutzneria</taxon>
    </lineage>
</organism>
<comment type="cofactor">
    <cofactor evidence="1">
        <name>FAD</name>
        <dbReference type="ChEBI" id="CHEBI:57692"/>
    </cofactor>
</comment>
<dbReference type="STRING" id="211114.SAMN04489726_3145"/>
<dbReference type="PANTHER" id="PTHR13878">
    <property type="entry name" value="GULONOLACTONE OXIDASE"/>
    <property type="match status" value="1"/>
</dbReference>
<dbReference type="PANTHER" id="PTHR13878:SF53">
    <property type="entry name" value="CYTOKININ DEHYDROGENASE 6"/>
    <property type="match status" value="1"/>
</dbReference>
<dbReference type="GO" id="GO:0071949">
    <property type="term" value="F:FAD binding"/>
    <property type="evidence" value="ECO:0007669"/>
    <property type="project" value="InterPro"/>
</dbReference>
<dbReference type="InterPro" id="IPR006093">
    <property type="entry name" value="Oxy_OxRdtase_FAD_BS"/>
</dbReference>